<dbReference type="GO" id="GO:1903600">
    <property type="term" value="C:glutaminase complex"/>
    <property type="evidence" value="ECO:0007669"/>
    <property type="project" value="TreeGrafter"/>
</dbReference>
<dbReference type="Pfam" id="PF01174">
    <property type="entry name" value="SNO"/>
    <property type="match status" value="1"/>
</dbReference>
<evidence type="ECO:0000256" key="2">
    <source>
        <dbReference type="ARBA" id="ARBA00012918"/>
    </source>
</evidence>
<evidence type="ECO:0000256" key="6">
    <source>
        <dbReference type="ARBA" id="ARBA00023239"/>
    </source>
</evidence>
<evidence type="ECO:0000256" key="5">
    <source>
        <dbReference type="ARBA" id="ARBA00022962"/>
    </source>
</evidence>
<keyword evidence="3" id="KW-0378">Hydrolase</keyword>
<dbReference type="PROSITE" id="PS01236">
    <property type="entry name" value="PDXT_SNO_1"/>
    <property type="match status" value="1"/>
</dbReference>
<dbReference type="PANTHER" id="PTHR31559">
    <property type="entry name" value="PYRIDOXAL 5'-PHOSPHATE SYNTHASE SUBUNIT SNO"/>
    <property type="match status" value="1"/>
</dbReference>
<dbReference type="GO" id="GO:0004359">
    <property type="term" value="F:glutaminase activity"/>
    <property type="evidence" value="ECO:0007669"/>
    <property type="project" value="UniProtKB-EC"/>
</dbReference>
<dbReference type="FunFam" id="3.40.50.880:FF:000010">
    <property type="entry name" value="uncharacterized protein LOC100176842 isoform X2"/>
    <property type="match status" value="1"/>
</dbReference>
<gene>
    <name evidence="8" type="primary">pdxT_18</name>
    <name evidence="8" type="ORF">SDC9_193834</name>
</gene>
<evidence type="ECO:0000256" key="1">
    <source>
        <dbReference type="ARBA" id="ARBA00008345"/>
    </source>
</evidence>
<sequence>MEVITVKTLHELSKVQGIIIPGGESTAIGKLLKEFSLIEPLKQRIEHGLPVWGTCAGMILLAKEISKESTGHLEVMNIAVKRNAYGSQLNSFSTTKIIEEISENPIPLVFIRAPYVERFWGGVKIIAEVEGNVVACRENTMLATSFHPELTEDLSFHRYFVERMILGKE</sequence>
<dbReference type="InterPro" id="IPR029062">
    <property type="entry name" value="Class_I_gatase-like"/>
</dbReference>
<dbReference type="SUPFAM" id="SSF52317">
    <property type="entry name" value="Class I glutamine amidotransferase-like"/>
    <property type="match status" value="1"/>
</dbReference>
<dbReference type="CDD" id="cd01749">
    <property type="entry name" value="GATase1_PB"/>
    <property type="match status" value="1"/>
</dbReference>
<name>A0A645I4N0_9ZZZZ</name>
<evidence type="ECO:0000256" key="7">
    <source>
        <dbReference type="ARBA" id="ARBA00049534"/>
    </source>
</evidence>
<comment type="caution">
    <text evidence="8">The sequence shown here is derived from an EMBL/GenBank/DDBJ whole genome shotgun (WGS) entry which is preliminary data.</text>
</comment>
<dbReference type="GO" id="GO:0005829">
    <property type="term" value="C:cytosol"/>
    <property type="evidence" value="ECO:0007669"/>
    <property type="project" value="TreeGrafter"/>
</dbReference>
<comment type="similarity">
    <text evidence="1">Belongs to the glutaminase PdxT/SNO family.</text>
</comment>
<evidence type="ECO:0000256" key="3">
    <source>
        <dbReference type="ARBA" id="ARBA00022801"/>
    </source>
</evidence>
<dbReference type="InterPro" id="IPR021196">
    <property type="entry name" value="PdxT/SNO_CS"/>
</dbReference>
<dbReference type="PROSITE" id="PS51273">
    <property type="entry name" value="GATASE_TYPE_1"/>
    <property type="match status" value="1"/>
</dbReference>
<organism evidence="8">
    <name type="scientific">bioreactor metagenome</name>
    <dbReference type="NCBI Taxonomy" id="1076179"/>
    <lineage>
        <taxon>unclassified sequences</taxon>
        <taxon>metagenomes</taxon>
        <taxon>ecological metagenomes</taxon>
    </lineage>
</organism>
<dbReference type="EMBL" id="VSSQ01106764">
    <property type="protein sequence ID" value="MPN46251.1"/>
    <property type="molecule type" value="Genomic_DNA"/>
</dbReference>
<comment type="catalytic activity">
    <reaction evidence="7">
        <text>L-glutamine + H2O = L-glutamate + NH4(+)</text>
        <dbReference type="Rhea" id="RHEA:15889"/>
        <dbReference type="ChEBI" id="CHEBI:15377"/>
        <dbReference type="ChEBI" id="CHEBI:28938"/>
        <dbReference type="ChEBI" id="CHEBI:29985"/>
        <dbReference type="ChEBI" id="CHEBI:58359"/>
        <dbReference type="EC" id="3.5.1.2"/>
    </reaction>
</comment>
<keyword evidence="4" id="KW-0663">Pyridoxal phosphate</keyword>
<dbReference type="AlphaFoldDB" id="A0A645I4N0"/>
<dbReference type="NCBIfam" id="TIGR03800">
    <property type="entry name" value="PLP_synth_Pdx2"/>
    <property type="match status" value="1"/>
</dbReference>
<dbReference type="GO" id="GO:0008614">
    <property type="term" value="P:pyridoxine metabolic process"/>
    <property type="evidence" value="ECO:0007669"/>
    <property type="project" value="TreeGrafter"/>
</dbReference>
<dbReference type="Gene3D" id="3.40.50.880">
    <property type="match status" value="1"/>
</dbReference>
<dbReference type="GO" id="GO:0042823">
    <property type="term" value="P:pyridoxal phosphate biosynthetic process"/>
    <property type="evidence" value="ECO:0007669"/>
    <property type="project" value="InterPro"/>
</dbReference>
<evidence type="ECO:0000256" key="4">
    <source>
        <dbReference type="ARBA" id="ARBA00022898"/>
    </source>
</evidence>
<dbReference type="InterPro" id="IPR002161">
    <property type="entry name" value="PdxT/SNO"/>
</dbReference>
<dbReference type="PIRSF" id="PIRSF005639">
    <property type="entry name" value="Glut_amidoT_SNO"/>
    <property type="match status" value="1"/>
</dbReference>
<keyword evidence="6 8" id="KW-0456">Lyase</keyword>
<dbReference type="PANTHER" id="PTHR31559:SF0">
    <property type="entry name" value="PYRIDOXAL 5'-PHOSPHATE SYNTHASE SUBUNIT SNO1-RELATED"/>
    <property type="match status" value="1"/>
</dbReference>
<evidence type="ECO:0000313" key="8">
    <source>
        <dbReference type="EMBL" id="MPN46251.1"/>
    </source>
</evidence>
<dbReference type="GO" id="GO:0016829">
    <property type="term" value="F:lyase activity"/>
    <property type="evidence" value="ECO:0007669"/>
    <property type="project" value="UniProtKB-KW"/>
</dbReference>
<dbReference type="PROSITE" id="PS51130">
    <property type="entry name" value="PDXT_SNO_2"/>
    <property type="match status" value="1"/>
</dbReference>
<keyword evidence="5" id="KW-0315">Glutamine amidotransferase</keyword>
<dbReference type="EC" id="3.5.1.2" evidence="2"/>
<protein>
    <recommendedName>
        <fullName evidence="2">glutaminase</fullName>
        <ecNumber evidence="2">3.5.1.2</ecNumber>
    </recommendedName>
</protein>
<reference evidence="8" key="1">
    <citation type="submission" date="2019-08" db="EMBL/GenBank/DDBJ databases">
        <authorList>
            <person name="Kucharzyk K."/>
            <person name="Murdoch R.W."/>
            <person name="Higgins S."/>
            <person name="Loffler F."/>
        </authorList>
    </citation>
    <scope>NUCLEOTIDE SEQUENCE</scope>
</reference>
<proteinExistence type="inferred from homology"/>
<accession>A0A645I4N0</accession>